<evidence type="ECO:0000313" key="3">
    <source>
        <dbReference type="Proteomes" id="UP000249467"/>
    </source>
</evidence>
<name>A0A2W4WJJ1_9CYAN</name>
<feature type="transmembrane region" description="Helical" evidence="1">
    <location>
        <begin position="50"/>
        <end position="69"/>
    </location>
</feature>
<dbReference type="AlphaFoldDB" id="A0A2W4WJJ1"/>
<gene>
    <name evidence="2" type="ORF">DCF19_00705</name>
</gene>
<accession>A0A2W4WJJ1</accession>
<protein>
    <submittedName>
        <fullName evidence="2">Uncharacterized protein</fullName>
    </submittedName>
</protein>
<dbReference type="Proteomes" id="UP000249467">
    <property type="component" value="Unassembled WGS sequence"/>
</dbReference>
<reference evidence="2 3" key="2">
    <citation type="submission" date="2018-06" db="EMBL/GenBank/DDBJ databases">
        <title>Metagenomic assembly of (sub)arctic Cyanobacteria and their associated microbiome from non-axenic cultures.</title>
        <authorList>
            <person name="Baurain D."/>
        </authorList>
    </citation>
    <scope>NUCLEOTIDE SEQUENCE [LARGE SCALE GENOMIC DNA]</scope>
    <source>
        <strain evidence="2">ULC066bin1</strain>
    </source>
</reference>
<evidence type="ECO:0000313" key="2">
    <source>
        <dbReference type="EMBL" id="PZO45046.1"/>
    </source>
</evidence>
<dbReference type="EMBL" id="QBML01000001">
    <property type="protein sequence ID" value="PZO45046.1"/>
    <property type="molecule type" value="Genomic_DNA"/>
</dbReference>
<organism evidence="2 3">
    <name type="scientific">Pseudanabaena frigida</name>
    <dbReference type="NCBI Taxonomy" id="945775"/>
    <lineage>
        <taxon>Bacteria</taxon>
        <taxon>Bacillati</taxon>
        <taxon>Cyanobacteriota</taxon>
        <taxon>Cyanophyceae</taxon>
        <taxon>Pseudanabaenales</taxon>
        <taxon>Pseudanabaenaceae</taxon>
        <taxon>Pseudanabaena</taxon>
    </lineage>
</organism>
<keyword evidence="1" id="KW-0472">Membrane</keyword>
<reference evidence="2 3" key="1">
    <citation type="submission" date="2018-04" db="EMBL/GenBank/DDBJ databases">
        <authorList>
            <person name="Go L.Y."/>
            <person name="Mitchell J.A."/>
        </authorList>
    </citation>
    <scope>NUCLEOTIDE SEQUENCE [LARGE SCALE GENOMIC DNA]</scope>
    <source>
        <strain evidence="2">ULC066bin1</strain>
    </source>
</reference>
<proteinExistence type="predicted"/>
<comment type="caution">
    <text evidence="2">The sequence shown here is derived from an EMBL/GenBank/DDBJ whole genome shotgun (WGS) entry which is preliminary data.</text>
</comment>
<evidence type="ECO:0000256" key="1">
    <source>
        <dbReference type="SAM" id="Phobius"/>
    </source>
</evidence>
<sequence length="75" mass="8683">MSDEREIAVIWILYTVSKLLRLNFRVAIAFCIGYYKDLPDKLAEKFNLSSLYSAIFMTPIQLFLAPTVLRTTFDS</sequence>
<keyword evidence="1" id="KW-1133">Transmembrane helix</keyword>
<feature type="transmembrane region" description="Helical" evidence="1">
    <location>
        <begin position="12"/>
        <end position="35"/>
    </location>
</feature>
<keyword evidence="1" id="KW-0812">Transmembrane</keyword>